<proteinExistence type="predicted"/>
<accession>A0A1H7PPH0</accession>
<dbReference type="CDD" id="cd01846">
    <property type="entry name" value="fatty_acyltransferase_like"/>
    <property type="match status" value="1"/>
</dbReference>
<dbReference type="InterPro" id="IPR001087">
    <property type="entry name" value="GDSL"/>
</dbReference>
<dbReference type="InterPro" id="IPR051058">
    <property type="entry name" value="GDSL_Est/Lipase"/>
</dbReference>
<keyword evidence="2" id="KW-0732">Signal</keyword>
<protein>
    <submittedName>
        <fullName evidence="3">Outer membrane lipase/esterase</fullName>
    </submittedName>
</protein>
<reference evidence="3 4" key="1">
    <citation type="submission" date="2016-10" db="EMBL/GenBank/DDBJ databases">
        <authorList>
            <person name="de Groot N.N."/>
        </authorList>
    </citation>
    <scope>NUCLEOTIDE SEQUENCE [LARGE SCALE GENOMIC DNA]</scope>
    <source>
        <strain evidence="3 4">Nv1</strain>
    </source>
</reference>
<name>A0A1H7PPH0_9PROT</name>
<evidence type="ECO:0000313" key="4">
    <source>
        <dbReference type="Proteomes" id="UP000198620"/>
    </source>
</evidence>
<dbReference type="EMBL" id="FOBH01000009">
    <property type="protein sequence ID" value="SEL37145.1"/>
    <property type="molecule type" value="Genomic_DNA"/>
</dbReference>
<feature type="chain" id="PRO_5011519697" evidence="2">
    <location>
        <begin position="23"/>
        <end position="329"/>
    </location>
</feature>
<evidence type="ECO:0000313" key="3">
    <source>
        <dbReference type="EMBL" id="SEL37145.1"/>
    </source>
</evidence>
<evidence type="ECO:0000256" key="2">
    <source>
        <dbReference type="SAM" id="SignalP"/>
    </source>
</evidence>
<dbReference type="Proteomes" id="UP000198620">
    <property type="component" value="Unassembled WGS sequence"/>
</dbReference>
<dbReference type="OrthoDB" id="5292073at2"/>
<dbReference type="Gene3D" id="3.40.50.1110">
    <property type="entry name" value="SGNH hydrolase"/>
    <property type="match status" value="1"/>
</dbReference>
<feature type="signal peptide" evidence="2">
    <location>
        <begin position="1"/>
        <end position="22"/>
    </location>
</feature>
<gene>
    <name evidence="3" type="ORF">SAMN05216387_10985</name>
</gene>
<dbReference type="RefSeq" id="WP_090829096.1">
    <property type="nucleotide sequence ID" value="NZ_FOBH01000009.1"/>
</dbReference>
<dbReference type="AlphaFoldDB" id="A0A1H7PPH0"/>
<sequence length="329" mass="35315">MRVISRLIFVMLAMCASTLNWAASPNPPALYVFGDSLSDIGNDTILTKAQGISPAIPPSVSPKRTYYQGRFSNGPVAVEYLWQLLKKDPSASLAPFLSKQGLVLYGAINFAFGGSASGYVSQTPGKFYVPGVLGQIEMFRTALRGKKPQAGALYVIWTGGNDYIGGLTDQPAEVVGHISKAVETLYALGARNFLIPNLPDLGTAPIAQARAQELSLLTESHNDLLLDARDELATRLQGASITLVDIYAITQNLFQTGTVFGLPALESIAPGTGAVSCLFTNPATCPDVNLNVTITPGTPTFYFWDVLHPTTFVHIHYGRAMFNSLNSRP</sequence>
<dbReference type="GO" id="GO:0016788">
    <property type="term" value="F:hydrolase activity, acting on ester bonds"/>
    <property type="evidence" value="ECO:0007669"/>
    <property type="project" value="InterPro"/>
</dbReference>
<organism evidence="3 4">
    <name type="scientific">Nitrosovibrio tenuis</name>
    <dbReference type="NCBI Taxonomy" id="1233"/>
    <lineage>
        <taxon>Bacteria</taxon>
        <taxon>Pseudomonadati</taxon>
        <taxon>Pseudomonadota</taxon>
        <taxon>Betaproteobacteria</taxon>
        <taxon>Nitrosomonadales</taxon>
        <taxon>Nitrosomonadaceae</taxon>
        <taxon>Nitrosovibrio</taxon>
    </lineage>
</organism>
<evidence type="ECO:0000256" key="1">
    <source>
        <dbReference type="ARBA" id="ARBA00022801"/>
    </source>
</evidence>
<keyword evidence="4" id="KW-1185">Reference proteome</keyword>
<dbReference type="SUPFAM" id="SSF52266">
    <property type="entry name" value="SGNH hydrolase"/>
    <property type="match status" value="1"/>
</dbReference>
<dbReference type="PANTHER" id="PTHR45648:SF22">
    <property type="entry name" value="GDSL LIPASE_ACYLHYDROLASE FAMILY PROTEIN (AFU_ORTHOLOGUE AFUA_4G14700)"/>
    <property type="match status" value="1"/>
</dbReference>
<dbReference type="InterPro" id="IPR036514">
    <property type="entry name" value="SGNH_hydro_sf"/>
</dbReference>
<dbReference type="Pfam" id="PF00657">
    <property type="entry name" value="Lipase_GDSL"/>
    <property type="match status" value="1"/>
</dbReference>
<keyword evidence="1" id="KW-0378">Hydrolase</keyword>
<dbReference type="PANTHER" id="PTHR45648">
    <property type="entry name" value="GDSL LIPASE/ACYLHYDROLASE FAMILY PROTEIN (AFU_ORTHOLOGUE AFUA_4G14700)"/>
    <property type="match status" value="1"/>
</dbReference>